<reference evidence="2 3" key="1">
    <citation type="journal article" date="2013" name="J. Mol. Microbiol. Biotechnol.">
        <title>Analysis of the Complete Genomes of Acholeplasma brassicae , A. palmae and A. laidlawii and Their Comparison to the Obligate Parasites from ' Candidatus Phytoplasma'.</title>
        <authorList>
            <person name="Kube M."/>
            <person name="Siewert C."/>
            <person name="Migdoll A.M."/>
            <person name="Duduk B."/>
            <person name="Holz S."/>
            <person name="Rabus R."/>
            <person name="Seemuller E."/>
            <person name="Mitrovic J."/>
            <person name="Muller I."/>
            <person name="Buttner C."/>
            <person name="Reinhardt R."/>
        </authorList>
    </citation>
    <scope>NUCLEOTIDE SEQUENCE [LARGE SCALE GENOMIC DNA]</scope>
    <source>
        <strain evidence="3">0502</strain>
    </source>
</reference>
<organism evidence="2 3">
    <name type="scientific">Acholeplasma brassicae</name>
    <dbReference type="NCBI Taxonomy" id="61635"/>
    <lineage>
        <taxon>Bacteria</taxon>
        <taxon>Bacillati</taxon>
        <taxon>Mycoplasmatota</taxon>
        <taxon>Mollicutes</taxon>
        <taxon>Acholeplasmatales</taxon>
        <taxon>Acholeplasmataceae</taxon>
        <taxon>Acholeplasma</taxon>
    </lineage>
</organism>
<protein>
    <submittedName>
        <fullName evidence="2">Predicted acetyltransferase</fullName>
    </submittedName>
</protein>
<dbReference type="PANTHER" id="PTHR39173:SF1">
    <property type="entry name" value="ACETYLTRANSFERASE"/>
    <property type="match status" value="1"/>
</dbReference>
<accession>U4KPA3</accession>
<dbReference type="InterPro" id="IPR000182">
    <property type="entry name" value="GNAT_dom"/>
</dbReference>
<dbReference type="RefSeq" id="WP_030005016.1">
    <property type="nucleotide sequence ID" value="NC_022549.1"/>
</dbReference>
<dbReference type="Proteomes" id="UP000032737">
    <property type="component" value="Chromosome"/>
</dbReference>
<proteinExistence type="predicted"/>
<gene>
    <name evidence="2" type="ORF">BN85311350</name>
</gene>
<keyword evidence="2" id="KW-0808">Transferase</keyword>
<evidence type="ECO:0000313" key="2">
    <source>
        <dbReference type="EMBL" id="CCV66156.1"/>
    </source>
</evidence>
<dbReference type="InterPro" id="IPR016181">
    <property type="entry name" value="Acyl_CoA_acyltransferase"/>
</dbReference>
<dbReference type="EMBL" id="FO681348">
    <property type="protein sequence ID" value="CCV66156.1"/>
    <property type="molecule type" value="Genomic_DNA"/>
</dbReference>
<dbReference type="CDD" id="cd04301">
    <property type="entry name" value="NAT_SF"/>
    <property type="match status" value="1"/>
</dbReference>
<dbReference type="KEGG" id="abra:BN85311350"/>
<dbReference type="OrthoDB" id="9797989at2"/>
<sequence length="167" mass="19161">MLKLVKLEDTHETLLNEMMDEWTLTGEKIIPYVIRKNDYHQFKFYKENLDARDTYYVLTTTLFLLDESSNCFIGSANIRHELNEALLHNVGHIGLGIRPSKRGNGYGAKLLELALSEAKKIGISRVLLVCDKENTASSSTIKKNGGILEDVREDRDTLVERYWIDIK</sequence>
<keyword evidence="3" id="KW-1185">Reference proteome</keyword>
<dbReference type="SUPFAM" id="SSF55729">
    <property type="entry name" value="Acyl-CoA N-acyltransferases (Nat)"/>
    <property type="match status" value="1"/>
</dbReference>
<dbReference type="HOGENOM" id="CLU_113231_3_1_14"/>
<dbReference type="GO" id="GO:0016747">
    <property type="term" value="F:acyltransferase activity, transferring groups other than amino-acyl groups"/>
    <property type="evidence" value="ECO:0007669"/>
    <property type="project" value="InterPro"/>
</dbReference>
<dbReference type="Gene3D" id="3.40.630.30">
    <property type="match status" value="1"/>
</dbReference>
<evidence type="ECO:0000313" key="3">
    <source>
        <dbReference type="Proteomes" id="UP000032737"/>
    </source>
</evidence>
<evidence type="ECO:0000259" key="1">
    <source>
        <dbReference type="PROSITE" id="PS51186"/>
    </source>
</evidence>
<dbReference type="Pfam" id="PF00583">
    <property type="entry name" value="Acetyltransf_1"/>
    <property type="match status" value="1"/>
</dbReference>
<dbReference type="PANTHER" id="PTHR39173">
    <property type="entry name" value="ACETYLTRANSFERASE"/>
    <property type="match status" value="1"/>
</dbReference>
<dbReference type="AlphaFoldDB" id="U4KPA3"/>
<feature type="domain" description="N-acetyltransferase" evidence="1">
    <location>
        <begin position="17"/>
        <end position="165"/>
    </location>
</feature>
<name>U4KPA3_9MOLU</name>
<dbReference type="PROSITE" id="PS51186">
    <property type="entry name" value="GNAT"/>
    <property type="match status" value="1"/>
</dbReference>